<sequence>MDLATRCEDDVVLVSPVGRLDLSTYVALRDGLLKQVAEQPPAVVVELTAAFEIGSDTLASVFATVWLRIAPWSGVRLALVPATVRHQRMLARTGVARFVPTYRSVADALSSPRERCRDEIQLPRDHTAAGMARQFVLRACDNWSVQPAAVRAVLIAGELVENVMKHTRSAPTLRIERFPRHLAVAVRDGEPWRDGPPARGAALFDRLAGAWGHNTTLNGGKLVWATVAL</sequence>
<dbReference type="PANTHER" id="PTHR35526">
    <property type="entry name" value="ANTI-SIGMA-F FACTOR RSBW-RELATED"/>
    <property type="match status" value="1"/>
</dbReference>
<gene>
    <name evidence="2" type="ORF">FKR81_17480</name>
</gene>
<dbReference type="InterPro" id="IPR002645">
    <property type="entry name" value="STAS_dom"/>
</dbReference>
<dbReference type="PROSITE" id="PS50801">
    <property type="entry name" value="STAS"/>
    <property type="match status" value="1"/>
</dbReference>
<dbReference type="InterPro" id="IPR050267">
    <property type="entry name" value="Anti-sigma-factor_SerPK"/>
</dbReference>
<dbReference type="OrthoDB" id="4327509at2"/>
<evidence type="ECO:0000313" key="3">
    <source>
        <dbReference type="Proteomes" id="UP000316639"/>
    </source>
</evidence>
<dbReference type="CDD" id="cd07043">
    <property type="entry name" value="STAS_anti-anti-sigma_factors"/>
    <property type="match status" value="1"/>
</dbReference>
<dbReference type="Gene3D" id="3.30.750.24">
    <property type="entry name" value="STAS domain"/>
    <property type="match status" value="1"/>
</dbReference>
<keyword evidence="3" id="KW-1185">Reference proteome</keyword>
<dbReference type="Gene3D" id="3.30.565.10">
    <property type="entry name" value="Histidine kinase-like ATPase, C-terminal domain"/>
    <property type="match status" value="1"/>
</dbReference>
<comment type="caution">
    <text evidence="2">The sequence shown here is derived from an EMBL/GenBank/DDBJ whole genome shotgun (WGS) entry which is preliminary data.</text>
</comment>
<dbReference type="InterPro" id="IPR036513">
    <property type="entry name" value="STAS_dom_sf"/>
</dbReference>
<evidence type="ECO:0000313" key="2">
    <source>
        <dbReference type="EMBL" id="TWP50879.1"/>
    </source>
</evidence>
<dbReference type="RefSeq" id="WP_146353128.1">
    <property type="nucleotide sequence ID" value="NZ_VOBR01000010.1"/>
</dbReference>
<dbReference type="PANTHER" id="PTHR35526:SF3">
    <property type="entry name" value="ANTI-SIGMA-F FACTOR RSBW"/>
    <property type="match status" value="1"/>
</dbReference>
<protein>
    <recommendedName>
        <fullName evidence="1">STAS domain-containing protein</fullName>
    </recommendedName>
</protein>
<dbReference type="Pfam" id="PF01740">
    <property type="entry name" value="STAS"/>
    <property type="match status" value="1"/>
</dbReference>
<organism evidence="2 3">
    <name type="scientific">Lentzea tibetensis</name>
    <dbReference type="NCBI Taxonomy" id="2591470"/>
    <lineage>
        <taxon>Bacteria</taxon>
        <taxon>Bacillati</taxon>
        <taxon>Actinomycetota</taxon>
        <taxon>Actinomycetes</taxon>
        <taxon>Pseudonocardiales</taxon>
        <taxon>Pseudonocardiaceae</taxon>
        <taxon>Lentzea</taxon>
    </lineage>
</organism>
<evidence type="ECO:0000259" key="1">
    <source>
        <dbReference type="PROSITE" id="PS50801"/>
    </source>
</evidence>
<name>A0A563ET70_9PSEU</name>
<dbReference type="SUPFAM" id="SSF52091">
    <property type="entry name" value="SpoIIaa-like"/>
    <property type="match status" value="1"/>
</dbReference>
<proteinExistence type="predicted"/>
<accession>A0A563ET70</accession>
<dbReference type="InterPro" id="IPR036890">
    <property type="entry name" value="HATPase_C_sf"/>
</dbReference>
<dbReference type="CDD" id="cd16936">
    <property type="entry name" value="HATPase_RsbW-like"/>
    <property type="match status" value="1"/>
</dbReference>
<dbReference type="Proteomes" id="UP000316639">
    <property type="component" value="Unassembled WGS sequence"/>
</dbReference>
<feature type="domain" description="STAS" evidence="1">
    <location>
        <begin position="1"/>
        <end position="112"/>
    </location>
</feature>
<dbReference type="AlphaFoldDB" id="A0A563ET70"/>
<reference evidence="2 3" key="1">
    <citation type="submission" date="2019-07" db="EMBL/GenBank/DDBJ databases">
        <title>Lentzea xizangensis sp. nov., isolated from Qinghai-Tibetan Plateau Soils.</title>
        <authorList>
            <person name="Huang J."/>
        </authorList>
    </citation>
    <scope>NUCLEOTIDE SEQUENCE [LARGE SCALE GENOMIC DNA]</scope>
    <source>
        <strain evidence="2 3">FXJ1.1311</strain>
    </source>
</reference>
<dbReference type="EMBL" id="VOBR01000010">
    <property type="protein sequence ID" value="TWP50879.1"/>
    <property type="molecule type" value="Genomic_DNA"/>
</dbReference>